<dbReference type="PANTHER" id="PTHR43877:SF1">
    <property type="entry name" value="ACETYLTRANSFERASE"/>
    <property type="match status" value="1"/>
</dbReference>
<dbReference type="SUPFAM" id="SSF55729">
    <property type="entry name" value="Acyl-CoA N-acyltransferases (Nat)"/>
    <property type="match status" value="1"/>
</dbReference>
<reference evidence="4" key="1">
    <citation type="submission" date="2020-11" db="EMBL/GenBank/DDBJ databases">
        <title>Isolation and identification of active actinomycetes.</title>
        <authorList>
            <person name="Sun X."/>
        </authorList>
    </citation>
    <scope>NUCLEOTIDE SEQUENCE</scope>
    <source>
        <strain evidence="4">NEAU-A11</strain>
    </source>
</reference>
<dbReference type="AlphaFoldDB" id="A0A931C4S4"/>
<keyword evidence="5" id="KW-1185">Reference proteome</keyword>
<evidence type="ECO:0000313" key="5">
    <source>
        <dbReference type="Proteomes" id="UP000598146"/>
    </source>
</evidence>
<dbReference type="PANTHER" id="PTHR43877">
    <property type="entry name" value="AMINOALKYLPHOSPHONATE N-ACETYLTRANSFERASE-RELATED-RELATED"/>
    <property type="match status" value="1"/>
</dbReference>
<evidence type="ECO:0000259" key="3">
    <source>
        <dbReference type="PROSITE" id="PS51186"/>
    </source>
</evidence>
<sequence>MGWQLTTDVERFAEVAGDYLRSEPVRHTTFLTVLDGLRQHGPHAYGVSDPIFGWWSTSTGEVGGVLSGTPPYPIMFSAVPNGAVPAAVKALAGRPLTGVNLLADDVDAFVSGWCELTGATPVPGMRSRLYRLDRLIPPEPMPPGAARRGTVADRPLLIDWFRAFHDEIGEELPSVEQFVDDRLSFGGVTLWAENGTPTAMAVRTRTQAGMARVQYVYTPAEHRRRGFGGAATTAATQAALDDGATEVVLFTDLANPTSNALYQRLGYRPIEDRAVVHFP</sequence>
<dbReference type="InterPro" id="IPR050832">
    <property type="entry name" value="Bact_Acetyltransf"/>
</dbReference>
<dbReference type="EMBL" id="JADQTO010000007">
    <property type="protein sequence ID" value="MBG0563394.1"/>
    <property type="molecule type" value="Genomic_DNA"/>
</dbReference>
<comment type="caution">
    <text evidence="4">The sequence shown here is derived from an EMBL/GenBank/DDBJ whole genome shotgun (WGS) entry which is preliminary data.</text>
</comment>
<dbReference type="Pfam" id="PF00583">
    <property type="entry name" value="Acetyltransf_1"/>
    <property type="match status" value="1"/>
</dbReference>
<gene>
    <name evidence="4" type="ORF">I4J89_18260</name>
</gene>
<protein>
    <submittedName>
        <fullName evidence="4">GNAT family N-acetyltransferase</fullName>
    </submittedName>
</protein>
<evidence type="ECO:0000256" key="1">
    <source>
        <dbReference type="ARBA" id="ARBA00022679"/>
    </source>
</evidence>
<dbReference type="InterPro" id="IPR016181">
    <property type="entry name" value="Acyl_CoA_acyltransferase"/>
</dbReference>
<organism evidence="4 5">
    <name type="scientific">Actinoplanes aureus</name>
    <dbReference type="NCBI Taxonomy" id="2792083"/>
    <lineage>
        <taxon>Bacteria</taxon>
        <taxon>Bacillati</taxon>
        <taxon>Actinomycetota</taxon>
        <taxon>Actinomycetes</taxon>
        <taxon>Micromonosporales</taxon>
        <taxon>Micromonosporaceae</taxon>
        <taxon>Actinoplanes</taxon>
    </lineage>
</organism>
<keyword evidence="1" id="KW-0808">Transferase</keyword>
<proteinExistence type="predicted"/>
<evidence type="ECO:0000256" key="2">
    <source>
        <dbReference type="ARBA" id="ARBA00023315"/>
    </source>
</evidence>
<dbReference type="Proteomes" id="UP000598146">
    <property type="component" value="Unassembled WGS sequence"/>
</dbReference>
<dbReference type="Gene3D" id="3.40.630.30">
    <property type="match status" value="1"/>
</dbReference>
<keyword evidence="2" id="KW-0012">Acyltransferase</keyword>
<dbReference type="PROSITE" id="PS51186">
    <property type="entry name" value="GNAT"/>
    <property type="match status" value="1"/>
</dbReference>
<dbReference type="InterPro" id="IPR000182">
    <property type="entry name" value="GNAT_dom"/>
</dbReference>
<accession>A0A931C4S4</accession>
<evidence type="ECO:0000313" key="4">
    <source>
        <dbReference type="EMBL" id="MBG0563394.1"/>
    </source>
</evidence>
<name>A0A931C4S4_9ACTN</name>
<feature type="domain" description="N-acetyltransferase" evidence="3">
    <location>
        <begin position="144"/>
        <end position="279"/>
    </location>
</feature>
<dbReference type="RefSeq" id="WP_196415159.1">
    <property type="nucleotide sequence ID" value="NZ_JADQTO010000007.1"/>
</dbReference>
<dbReference type="GO" id="GO:0016747">
    <property type="term" value="F:acyltransferase activity, transferring groups other than amino-acyl groups"/>
    <property type="evidence" value="ECO:0007669"/>
    <property type="project" value="InterPro"/>
</dbReference>